<reference evidence="3 4" key="1">
    <citation type="journal article" date="2013" name="J. Microbiol.">
        <title>Lysinibacillus chungkukjangi sp. nov., isolated from Chungkukjang, Korean fermented soybean food.</title>
        <authorList>
            <person name="Kim S.J."/>
            <person name="Jang Y.H."/>
            <person name="Hamada M."/>
            <person name="Ahn J.H."/>
            <person name="Weon H.Y."/>
            <person name="Suzuki K."/>
            <person name="Whang K.S."/>
            <person name="Kwon S.W."/>
        </authorList>
    </citation>
    <scope>NUCLEOTIDE SEQUENCE [LARGE SCALE GENOMIC DNA]</scope>
    <source>
        <strain evidence="3 4">MCCC 1A12701</strain>
    </source>
</reference>
<feature type="domain" description="DUF1541" evidence="2">
    <location>
        <begin position="152"/>
        <end position="200"/>
    </location>
</feature>
<accession>A0A3N9UHS3</accession>
<feature type="signal peptide" evidence="1">
    <location>
        <begin position="1"/>
        <end position="19"/>
    </location>
</feature>
<proteinExistence type="predicted"/>
<keyword evidence="1" id="KW-0732">Signal</keyword>
<organism evidence="3 4">
    <name type="scientific">Lysinibacillus composti</name>
    <dbReference type="NCBI Taxonomy" id="720633"/>
    <lineage>
        <taxon>Bacteria</taxon>
        <taxon>Bacillati</taxon>
        <taxon>Bacillota</taxon>
        <taxon>Bacilli</taxon>
        <taxon>Bacillales</taxon>
        <taxon>Bacillaceae</taxon>
        <taxon>Lysinibacillus</taxon>
    </lineage>
</organism>
<sequence>MTNKFFMIAMSLFATFTLAACGTNDTNKGDTTENGTDVTNNNDEMNKEVGENMDGNKYEDGQAIGTTSGNIPEGLKEAKNPKFAVGDKVIINAAHMDGMEGAEGTIVGAYESTVYSVSYTPTTGDDFQENHKWVVKEEIDPVDDKDVATLNQGAEVIINSDREEGMLGAKGEIDTSEDTIVYMVDFKETTGEEVKNYQWLKESELSAP</sequence>
<evidence type="ECO:0000313" key="4">
    <source>
        <dbReference type="Proteomes" id="UP000274033"/>
    </source>
</evidence>
<dbReference type="PROSITE" id="PS51257">
    <property type="entry name" value="PROKAR_LIPOPROTEIN"/>
    <property type="match status" value="1"/>
</dbReference>
<gene>
    <name evidence="3" type="ORF">EBB45_05750</name>
</gene>
<dbReference type="RefSeq" id="WP_124763544.1">
    <property type="nucleotide sequence ID" value="NZ_JAFBDY010000015.1"/>
</dbReference>
<evidence type="ECO:0000256" key="1">
    <source>
        <dbReference type="SAM" id="SignalP"/>
    </source>
</evidence>
<feature type="chain" id="PRO_5039384619" evidence="1">
    <location>
        <begin position="20"/>
        <end position="208"/>
    </location>
</feature>
<dbReference type="Pfam" id="PF07563">
    <property type="entry name" value="DUF1541"/>
    <property type="match status" value="2"/>
</dbReference>
<evidence type="ECO:0000313" key="3">
    <source>
        <dbReference type="EMBL" id="RQW75639.1"/>
    </source>
</evidence>
<dbReference type="AlphaFoldDB" id="A0A3N9UHS3"/>
<evidence type="ECO:0000259" key="2">
    <source>
        <dbReference type="Pfam" id="PF07563"/>
    </source>
</evidence>
<protein>
    <submittedName>
        <fullName evidence="3">DUF1541 domain-containing protein</fullName>
    </submittedName>
</protein>
<dbReference type="Gene3D" id="2.30.30.1210">
    <property type="entry name" value="Domain of unknown function DUF1541"/>
    <property type="match status" value="1"/>
</dbReference>
<dbReference type="EMBL" id="RRCT01000003">
    <property type="protein sequence ID" value="RQW75639.1"/>
    <property type="molecule type" value="Genomic_DNA"/>
</dbReference>
<dbReference type="InterPro" id="IPR011438">
    <property type="entry name" value="DUF1541"/>
</dbReference>
<dbReference type="OrthoDB" id="1701949at2"/>
<comment type="caution">
    <text evidence="3">The sequence shown here is derived from an EMBL/GenBank/DDBJ whole genome shotgun (WGS) entry which is preliminary data.</text>
</comment>
<dbReference type="Proteomes" id="UP000274033">
    <property type="component" value="Unassembled WGS sequence"/>
</dbReference>
<name>A0A3N9UHS3_9BACI</name>
<feature type="domain" description="DUF1541" evidence="2">
    <location>
        <begin position="85"/>
        <end position="135"/>
    </location>
</feature>
<keyword evidence="4" id="KW-1185">Reference proteome</keyword>